<dbReference type="GO" id="GO:0006979">
    <property type="term" value="P:response to oxidative stress"/>
    <property type="evidence" value="ECO:0007669"/>
    <property type="project" value="InterPro"/>
</dbReference>
<dbReference type="GO" id="GO:0005576">
    <property type="term" value="C:extracellular region"/>
    <property type="evidence" value="ECO:0007669"/>
    <property type="project" value="UniProtKB-SubCell"/>
</dbReference>
<dbReference type="EMBL" id="UYYB01032854">
    <property type="protein sequence ID" value="VDM73874.1"/>
    <property type="molecule type" value="Genomic_DNA"/>
</dbReference>
<dbReference type="Proteomes" id="UP000270094">
    <property type="component" value="Unassembled WGS sequence"/>
</dbReference>
<dbReference type="Pfam" id="PF03098">
    <property type="entry name" value="An_peroxidase"/>
    <property type="match status" value="1"/>
</dbReference>
<dbReference type="InterPro" id="IPR019791">
    <property type="entry name" value="Haem_peroxidase_animal"/>
</dbReference>
<keyword evidence="6" id="KW-1185">Reference proteome</keyword>
<gene>
    <name evidence="5" type="ORF">SVUK_LOCUS8872</name>
</gene>
<dbReference type="GO" id="GO:0004601">
    <property type="term" value="F:peroxidase activity"/>
    <property type="evidence" value="ECO:0007669"/>
    <property type="project" value="UniProtKB-KW"/>
</dbReference>
<evidence type="ECO:0000256" key="4">
    <source>
        <dbReference type="ARBA" id="ARBA00023180"/>
    </source>
</evidence>
<dbReference type="InterPro" id="IPR010255">
    <property type="entry name" value="Haem_peroxidase_sf"/>
</dbReference>
<keyword evidence="2" id="KW-0964">Secreted</keyword>
<dbReference type="AlphaFoldDB" id="A0A3P7J7J7"/>
<dbReference type="PROSITE" id="PS50292">
    <property type="entry name" value="PEROXIDASE_3"/>
    <property type="match status" value="1"/>
</dbReference>
<keyword evidence="3" id="KW-0560">Oxidoreductase</keyword>
<evidence type="ECO:0000313" key="5">
    <source>
        <dbReference type="EMBL" id="VDM73874.1"/>
    </source>
</evidence>
<dbReference type="SUPFAM" id="SSF48113">
    <property type="entry name" value="Heme-dependent peroxidases"/>
    <property type="match status" value="1"/>
</dbReference>
<evidence type="ECO:0000256" key="2">
    <source>
        <dbReference type="ARBA" id="ARBA00022525"/>
    </source>
</evidence>
<dbReference type="PANTHER" id="PTHR11475:SF4">
    <property type="entry name" value="CHORION PEROXIDASE"/>
    <property type="match status" value="1"/>
</dbReference>
<dbReference type="OrthoDB" id="823504at2759"/>
<evidence type="ECO:0000313" key="6">
    <source>
        <dbReference type="Proteomes" id="UP000270094"/>
    </source>
</evidence>
<dbReference type="GO" id="GO:0020037">
    <property type="term" value="F:heme binding"/>
    <property type="evidence" value="ECO:0007669"/>
    <property type="project" value="InterPro"/>
</dbReference>
<accession>A0A3P7J7J7</accession>
<organism evidence="5 6">
    <name type="scientific">Strongylus vulgaris</name>
    <name type="common">Blood worm</name>
    <dbReference type="NCBI Taxonomy" id="40348"/>
    <lineage>
        <taxon>Eukaryota</taxon>
        <taxon>Metazoa</taxon>
        <taxon>Ecdysozoa</taxon>
        <taxon>Nematoda</taxon>
        <taxon>Chromadorea</taxon>
        <taxon>Rhabditida</taxon>
        <taxon>Rhabditina</taxon>
        <taxon>Rhabditomorpha</taxon>
        <taxon>Strongyloidea</taxon>
        <taxon>Strongylidae</taxon>
        <taxon>Strongylus</taxon>
    </lineage>
</organism>
<proteinExistence type="predicted"/>
<keyword evidence="3" id="KW-0575">Peroxidase</keyword>
<comment type="subcellular location">
    <subcellularLocation>
        <location evidence="1">Secreted</location>
    </subcellularLocation>
</comment>
<dbReference type="InterPro" id="IPR037120">
    <property type="entry name" value="Haem_peroxidase_sf_animal"/>
</dbReference>
<evidence type="ECO:0000256" key="1">
    <source>
        <dbReference type="ARBA" id="ARBA00004613"/>
    </source>
</evidence>
<name>A0A3P7J7J7_STRVU</name>
<dbReference type="PANTHER" id="PTHR11475">
    <property type="entry name" value="OXIDASE/PEROXIDASE"/>
    <property type="match status" value="1"/>
</dbReference>
<protein>
    <submittedName>
        <fullName evidence="5">Uncharacterized protein</fullName>
    </submittedName>
</protein>
<dbReference type="Gene3D" id="1.10.640.10">
    <property type="entry name" value="Haem peroxidase domain superfamily, animal type"/>
    <property type="match status" value="1"/>
</dbReference>
<evidence type="ECO:0000256" key="3">
    <source>
        <dbReference type="ARBA" id="ARBA00022559"/>
    </source>
</evidence>
<sequence length="110" mass="12074">MQFIASDMVNVVETQAIIDGKIRSFPCCRPGFAHPECDAIDVPKADPAYRNRITCLPHTRTMVAPKSGCALGPREQANLVSSYLDGSMIYGSNAERAKQLRSFNQGINSR</sequence>
<keyword evidence="4" id="KW-0325">Glycoprotein</keyword>
<reference evidence="5 6" key="1">
    <citation type="submission" date="2018-11" db="EMBL/GenBank/DDBJ databases">
        <authorList>
            <consortium name="Pathogen Informatics"/>
        </authorList>
    </citation>
    <scope>NUCLEOTIDE SEQUENCE [LARGE SCALE GENOMIC DNA]</scope>
</reference>